<organism evidence="2 3">
    <name type="scientific">Levilactobacillus tujiorum</name>
    <dbReference type="NCBI Taxonomy" id="2912243"/>
    <lineage>
        <taxon>Bacteria</taxon>
        <taxon>Bacillati</taxon>
        <taxon>Bacillota</taxon>
        <taxon>Bacilli</taxon>
        <taxon>Lactobacillales</taxon>
        <taxon>Lactobacillaceae</taxon>
        <taxon>Levilactobacillus</taxon>
    </lineage>
</organism>
<accession>A0ABX1L8T1</accession>
<name>A0ABX1L8T1_9LACO</name>
<keyword evidence="3" id="KW-1185">Reference proteome</keyword>
<evidence type="ECO:0000313" key="2">
    <source>
        <dbReference type="EMBL" id="NLR30292.1"/>
    </source>
</evidence>
<keyword evidence="1" id="KW-0472">Membrane</keyword>
<feature type="transmembrane region" description="Helical" evidence="1">
    <location>
        <begin position="50"/>
        <end position="69"/>
    </location>
</feature>
<feature type="transmembrane region" description="Helical" evidence="1">
    <location>
        <begin position="90"/>
        <end position="115"/>
    </location>
</feature>
<comment type="caution">
    <text evidence="2">The sequence shown here is derived from an EMBL/GenBank/DDBJ whole genome shotgun (WGS) entry which is preliminary data.</text>
</comment>
<evidence type="ECO:0000256" key="1">
    <source>
        <dbReference type="SAM" id="Phobius"/>
    </source>
</evidence>
<sequence length="254" mass="28116">MTSFKALFKVMSRGRFRLMNWVILAELAVIAATLLWGFASDGIEHGDTFWVTLAWSMVAFTVAFILLSVRMERVYTRDTYRLLPLGETKLYLTDLLSSVVMFVYFGVIQCGLYLITEVIDNRYLVTLLQAVGGPNYTTGQAFKVATGLVALGLALLILGWTTISLVHLVISATNNFLPNTSRRLINVILYVIVILLVIRITGFLFHEVNNLGQLIAGGVTAQFMINIGGALVIAAIEAVLNIVLLKKWVETIPN</sequence>
<feature type="transmembrane region" description="Helical" evidence="1">
    <location>
        <begin position="21"/>
        <end position="38"/>
    </location>
</feature>
<dbReference type="EMBL" id="JAAVSD010000026">
    <property type="protein sequence ID" value="NLR30292.1"/>
    <property type="molecule type" value="Genomic_DNA"/>
</dbReference>
<evidence type="ECO:0000313" key="3">
    <source>
        <dbReference type="Proteomes" id="UP000707477"/>
    </source>
</evidence>
<keyword evidence="1" id="KW-0812">Transmembrane</keyword>
<gene>
    <name evidence="2" type="ORF">HEQ44_08835</name>
</gene>
<reference evidence="2 3" key="1">
    <citation type="submission" date="2020-03" db="EMBL/GenBank/DDBJ databases">
        <authorList>
            <person name="Zhang Z."/>
            <person name="Guo Z."/>
            <person name="Hou Q."/>
            <person name="Shen X."/>
        </authorList>
    </citation>
    <scope>NUCLEOTIDE SEQUENCE [LARGE SCALE GENOMIC DNA]</scope>
    <source>
        <strain evidence="2 3">HBUAS51329</strain>
    </source>
</reference>
<protein>
    <submittedName>
        <fullName evidence="2">ABC transporter permease</fullName>
    </submittedName>
</protein>
<proteinExistence type="predicted"/>
<feature type="transmembrane region" description="Helical" evidence="1">
    <location>
        <begin position="184"/>
        <end position="205"/>
    </location>
</feature>
<dbReference type="RefSeq" id="WP_168849978.1">
    <property type="nucleotide sequence ID" value="NZ_JAAVSD010000026.1"/>
</dbReference>
<keyword evidence="1" id="KW-1133">Transmembrane helix</keyword>
<feature type="transmembrane region" description="Helical" evidence="1">
    <location>
        <begin position="148"/>
        <end position="172"/>
    </location>
</feature>
<dbReference type="Proteomes" id="UP000707477">
    <property type="component" value="Unassembled WGS sequence"/>
</dbReference>
<feature type="transmembrane region" description="Helical" evidence="1">
    <location>
        <begin position="225"/>
        <end position="245"/>
    </location>
</feature>